<name>A0ABT9P9G2_9ACTN</name>
<dbReference type="RefSeq" id="WP_307247437.1">
    <property type="nucleotide sequence ID" value="NZ_JAUSQZ010000001.1"/>
</dbReference>
<reference evidence="1 2" key="1">
    <citation type="submission" date="2023-07" db="EMBL/GenBank/DDBJ databases">
        <title>Sequencing the genomes of 1000 actinobacteria strains.</title>
        <authorList>
            <person name="Klenk H.-P."/>
        </authorList>
    </citation>
    <scope>NUCLEOTIDE SEQUENCE [LARGE SCALE GENOMIC DNA]</scope>
    <source>
        <strain evidence="1 2">DSM 44388</strain>
    </source>
</reference>
<evidence type="ECO:0000313" key="2">
    <source>
        <dbReference type="Proteomes" id="UP001235712"/>
    </source>
</evidence>
<proteinExistence type="predicted"/>
<dbReference type="EMBL" id="JAUSQZ010000001">
    <property type="protein sequence ID" value="MDP9829339.1"/>
    <property type="molecule type" value="Genomic_DNA"/>
</dbReference>
<evidence type="ECO:0000313" key="1">
    <source>
        <dbReference type="EMBL" id="MDP9829339.1"/>
    </source>
</evidence>
<dbReference type="Proteomes" id="UP001235712">
    <property type="component" value="Unassembled WGS sequence"/>
</dbReference>
<protein>
    <submittedName>
        <fullName evidence="1">Uncharacterized protein</fullName>
    </submittedName>
</protein>
<comment type="caution">
    <text evidence="1">The sequence shown here is derived from an EMBL/GenBank/DDBJ whole genome shotgun (WGS) entry which is preliminary data.</text>
</comment>
<organism evidence="1 2">
    <name type="scientific">Kineosporia succinea</name>
    <dbReference type="NCBI Taxonomy" id="84632"/>
    <lineage>
        <taxon>Bacteria</taxon>
        <taxon>Bacillati</taxon>
        <taxon>Actinomycetota</taxon>
        <taxon>Actinomycetes</taxon>
        <taxon>Kineosporiales</taxon>
        <taxon>Kineosporiaceae</taxon>
        <taxon>Kineosporia</taxon>
    </lineage>
</organism>
<accession>A0ABT9P9G2</accession>
<keyword evidence="2" id="KW-1185">Reference proteome</keyword>
<sequence>MAALFGALTRAGVRNADRHEYATGVLGRDVTTFSDLSTADVNRLMTAIAAANTHEEVA</sequence>
<gene>
    <name evidence="1" type="ORF">J2S57_005088</name>
</gene>